<proteinExistence type="predicted"/>
<dbReference type="HOGENOM" id="CLU_100937_0_0_5"/>
<organism evidence="1">
    <name type="scientific">Caulobacter sp. (strain K31)</name>
    <dbReference type="NCBI Taxonomy" id="366602"/>
    <lineage>
        <taxon>Bacteria</taxon>
        <taxon>Pseudomonadati</taxon>
        <taxon>Pseudomonadota</taxon>
        <taxon>Alphaproteobacteria</taxon>
        <taxon>Caulobacterales</taxon>
        <taxon>Caulobacteraceae</taxon>
        <taxon>Caulobacter</taxon>
    </lineage>
</organism>
<dbReference type="Pfam" id="PF20043">
    <property type="entry name" value="DUF6445"/>
    <property type="match status" value="1"/>
</dbReference>
<dbReference type="AlphaFoldDB" id="B0T4D5"/>
<dbReference type="eggNOG" id="COG0665">
    <property type="taxonomic scope" value="Bacteria"/>
</dbReference>
<dbReference type="KEGG" id="cak:Caul_0298"/>
<dbReference type="InterPro" id="IPR045617">
    <property type="entry name" value="DUF6445"/>
</dbReference>
<accession>B0T4D5</accession>
<gene>
    <name evidence="1" type="ordered locus">Caul_0298</name>
</gene>
<dbReference type="OrthoDB" id="7630206at2"/>
<evidence type="ECO:0000313" key="1">
    <source>
        <dbReference type="EMBL" id="ABZ69435.1"/>
    </source>
</evidence>
<reference evidence="1" key="1">
    <citation type="submission" date="2008-01" db="EMBL/GenBank/DDBJ databases">
        <title>Complete sequence of chromosome of Caulobacter sp. K31.</title>
        <authorList>
            <consortium name="US DOE Joint Genome Institute"/>
            <person name="Copeland A."/>
            <person name="Lucas S."/>
            <person name="Lapidus A."/>
            <person name="Barry K."/>
            <person name="Glavina del Rio T."/>
            <person name="Dalin E."/>
            <person name="Tice H."/>
            <person name="Pitluck S."/>
            <person name="Bruce D."/>
            <person name="Goodwin L."/>
            <person name="Thompson L.S."/>
            <person name="Brettin T."/>
            <person name="Detter J.C."/>
            <person name="Han C."/>
            <person name="Schmutz J."/>
            <person name="Larimer F."/>
            <person name="Land M."/>
            <person name="Hauser L."/>
            <person name="Kyrpides N."/>
            <person name="Kim E."/>
            <person name="Stephens C."/>
            <person name="Richardson P."/>
        </authorList>
    </citation>
    <scope>NUCLEOTIDE SEQUENCE [LARGE SCALE GENOMIC DNA]</scope>
    <source>
        <strain evidence="1">K31</strain>
    </source>
</reference>
<protein>
    <recommendedName>
        <fullName evidence="2">2OG-Fe(II) oxygenase</fullName>
    </recommendedName>
</protein>
<dbReference type="EMBL" id="CP000927">
    <property type="protein sequence ID" value="ABZ69435.1"/>
    <property type="molecule type" value="Genomic_DNA"/>
</dbReference>
<name>B0T4D5_CAUSK</name>
<dbReference type="STRING" id="366602.Caul_0298"/>
<evidence type="ECO:0008006" key="2">
    <source>
        <dbReference type="Google" id="ProtNLM"/>
    </source>
</evidence>
<sequence>MSDPARDPGGAPAFEAAAGPRIEILRIGQEQHPVLILDGLLSGTESLVDFAETAVLAPVKAAANFYPGVRAPAPRDYVQALVKALRPHLATVFGAPAGGRAHITSALSMATLPAAQASLAQRLPHIDTTAPSQLAILHYLCGPEHGGTAFYRHRATGFEAIGPGRSEVYFAALRQEMRATPVPGDGFGDGYIAASGPLFEQTAVIAPAFNRIVVYASNLLHAGVLPDRPPSLDPRVGRLTANTFFRFETN</sequence>